<dbReference type="EMBL" id="JHEG02000058">
    <property type="protein sequence ID" value="KIE08974.1"/>
    <property type="molecule type" value="Genomic_DNA"/>
</dbReference>
<evidence type="ECO:0000256" key="4">
    <source>
        <dbReference type="ARBA" id="ARBA00022692"/>
    </source>
</evidence>
<dbReference type="PANTHER" id="PTHR30250">
    <property type="entry name" value="PST FAMILY PREDICTED COLANIC ACID TRANSPORTER"/>
    <property type="match status" value="1"/>
</dbReference>
<evidence type="ECO:0000256" key="1">
    <source>
        <dbReference type="ARBA" id="ARBA00004651"/>
    </source>
</evidence>
<keyword evidence="10" id="KW-1185">Reference proteome</keyword>
<dbReference type="Proteomes" id="UP000029738">
    <property type="component" value="Unassembled WGS sequence"/>
</dbReference>
<feature type="transmembrane region" description="Helical" evidence="7">
    <location>
        <begin position="300"/>
        <end position="321"/>
    </location>
</feature>
<feature type="transmembrane region" description="Helical" evidence="7">
    <location>
        <begin position="261"/>
        <end position="279"/>
    </location>
</feature>
<dbReference type="OrthoDB" id="9770347at2"/>
<evidence type="ECO:0000256" key="5">
    <source>
        <dbReference type="ARBA" id="ARBA00022989"/>
    </source>
</evidence>
<evidence type="ECO:0000313" key="10">
    <source>
        <dbReference type="Proteomes" id="UP000029738"/>
    </source>
</evidence>
<reference evidence="9" key="1">
    <citation type="journal article" date="2015" name="Genome Announc.">
        <title>Draft Genome Sequence of Tolypothrix boutellei Strain VB521301.</title>
        <authorList>
            <person name="Chandrababunaidu M.M."/>
            <person name="Singh D."/>
            <person name="Sen D."/>
            <person name="Bhan S."/>
            <person name="Das S."/>
            <person name="Gupta A."/>
            <person name="Adhikary S.P."/>
            <person name="Tripathy S."/>
        </authorList>
    </citation>
    <scope>NUCLEOTIDE SEQUENCE</scope>
    <source>
        <strain evidence="9">VB521301</strain>
    </source>
</reference>
<dbReference type="RefSeq" id="WP_038087428.1">
    <property type="nucleotide sequence ID" value="NZ_JHEG04000001.1"/>
</dbReference>
<name>A0A0C1QU67_9CYAN</name>
<dbReference type="CDD" id="cd13127">
    <property type="entry name" value="MATE_tuaB_like"/>
    <property type="match status" value="1"/>
</dbReference>
<proteinExistence type="inferred from homology"/>
<reference evidence="8" key="2">
    <citation type="submission" date="2019-11" db="EMBL/GenBank/DDBJ databases">
        <title>Improved Assembly of Tolypothrix boutellei genome.</title>
        <authorList>
            <person name="Sarangi A.N."/>
            <person name="Mukherjee M."/>
            <person name="Ghosh S."/>
            <person name="Singh D."/>
            <person name="Das A."/>
            <person name="Kant S."/>
            <person name="Prusty A."/>
            <person name="Tripathy S."/>
        </authorList>
    </citation>
    <scope>NUCLEOTIDE SEQUENCE</scope>
    <source>
        <strain evidence="8">VB521301</strain>
    </source>
</reference>
<dbReference type="EMBL" id="JHEG04000001">
    <property type="protein sequence ID" value="KAF3885338.1"/>
    <property type="molecule type" value="Genomic_DNA"/>
</dbReference>
<accession>A0A0C1QU67</accession>
<feature type="transmembrane region" description="Helical" evidence="7">
    <location>
        <begin position="327"/>
        <end position="352"/>
    </location>
</feature>
<evidence type="ECO:0000256" key="6">
    <source>
        <dbReference type="ARBA" id="ARBA00023136"/>
    </source>
</evidence>
<gene>
    <name evidence="9" type="ORF">DA73_0231360</name>
    <name evidence="8" type="ORF">DA73_0400007595</name>
</gene>
<comment type="subcellular location">
    <subcellularLocation>
        <location evidence="1">Cell membrane</location>
        <topology evidence="1">Multi-pass membrane protein</topology>
    </subcellularLocation>
</comment>
<keyword evidence="4 7" id="KW-0812">Transmembrane</keyword>
<evidence type="ECO:0000256" key="7">
    <source>
        <dbReference type="SAM" id="Phobius"/>
    </source>
</evidence>
<evidence type="ECO:0000256" key="2">
    <source>
        <dbReference type="ARBA" id="ARBA00007430"/>
    </source>
</evidence>
<dbReference type="GO" id="GO:0005886">
    <property type="term" value="C:plasma membrane"/>
    <property type="evidence" value="ECO:0007669"/>
    <property type="project" value="UniProtKB-SubCell"/>
</dbReference>
<organism evidence="9">
    <name type="scientific">Tolypothrix bouteillei VB521301</name>
    <dbReference type="NCBI Taxonomy" id="1479485"/>
    <lineage>
        <taxon>Bacteria</taxon>
        <taxon>Bacillati</taxon>
        <taxon>Cyanobacteriota</taxon>
        <taxon>Cyanophyceae</taxon>
        <taxon>Nostocales</taxon>
        <taxon>Tolypothrichaceae</taxon>
        <taxon>Tolypothrix</taxon>
    </lineage>
</organism>
<feature type="transmembrane region" description="Helical" evidence="7">
    <location>
        <begin position="388"/>
        <end position="409"/>
    </location>
</feature>
<dbReference type="STRING" id="1479485.DA73_0231360"/>
<evidence type="ECO:0000313" key="9">
    <source>
        <dbReference type="EMBL" id="KIE08974.1"/>
    </source>
</evidence>
<comment type="caution">
    <text evidence="9">The sequence shown here is derived from an EMBL/GenBank/DDBJ whole genome shotgun (WGS) entry which is preliminary data.</text>
</comment>
<dbReference type="AlphaFoldDB" id="A0A0C1QU67"/>
<keyword evidence="6 7" id="KW-0472">Membrane</keyword>
<feature type="transmembrane region" description="Helical" evidence="7">
    <location>
        <begin position="120"/>
        <end position="138"/>
    </location>
</feature>
<dbReference type="PANTHER" id="PTHR30250:SF10">
    <property type="entry name" value="LIPOPOLYSACCHARIDE BIOSYNTHESIS PROTEIN WZXC"/>
    <property type="match status" value="1"/>
</dbReference>
<feature type="transmembrane region" description="Helical" evidence="7">
    <location>
        <begin position="364"/>
        <end position="382"/>
    </location>
</feature>
<feature type="transmembrane region" description="Helical" evidence="7">
    <location>
        <begin position="91"/>
        <end position="114"/>
    </location>
</feature>
<sequence length="421" mass="47321">MLISQLKQKFSNQFIRNFSSLGGAELANRIFRLATTVTLARLLSPYDYGLAAVVLTTKDFADVFSLKAGIGAKLIQAEESDVEVLSNTAYWLNWILCGSLFIIQCMAAFPIAWFYGNTQVILPICIVATVYLMLPTYMIQCALIQRENRLNILALCTVTQSLLGNLLTIGLALLGLGMWAVVLPVVLTSPIWVAINRRNHPWRVTKSFTLYRWREIANFAKNVLGSELLNKLRSNLDYLLIGRFLGIDALGLYYFAFNAGLGISLNVMTSFIWAMYPHLCAVREDIKQLKRRFFSGLKTIALVVIPLVFLQSSLAPFYVPIVFGQKWLSAIPILVLICLSALPRPFAIAASLLLQARDKTHINFYWDLIFTVIFAFSLLIAVKWGIFWVAVAVLMTHGLAMPVFTIWAIKYVFVRKSPSLV</sequence>
<keyword evidence="3" id="KW-1003">Cell membrane</keyword>
<keyword evidence="5 7" id="KW-1133">Transmembrane helix</keyword>
<evidence type="ECO:0000256" key="3">
    <source>
        <dbReference type="ARBA" id="ARBA00022475"/>
    </source>
</evidence>
<protein>
    <submittedName>
        <fullName evidence="8 9">Polysaccharide biosynthesis protein</fullName>
    </submittedName>
</protein>
<dbReference type="Pfam" id="PF13440">
    <property type="entry name" value="Polysacc_synt_3"/>
    <property type="match status" value="1"/>
</dbReference>
<dbReference type="InterPro" id="IPR050833">
    <property type="entry name" value="Poly_Biosynth_Transport"/>
</dbReference>
<comment type="similarity">
    <text evidence="2">Belongs to the polysaccharide synthase family.</text>
</comment>
<evidence type="ECO:0000313" key="8">
    <source>
        <dbReference type="EMBL" id="KAF3885338.1"/>
    </source>
</evidence>